<dbReference type="GO" id="GO:0005886">
    <property type="term" value="C:plasma membrane"/>
    <property type="evidence" value="ECO:0007669"/>
    <property type="project" value="UniProtKB-SubCell"/>
</dbReference>
<keyword evidence="5 8" id="KW-1133">Transmembrane helix</keyword>
<evidence type="ECO:0008006" key="11">
    <source>
        <dbReference type="Google" id="ProtNLM"/>
    </source>
</evidence>
<dbReference type="GO" id="GO:0022857">
    <property type="term" value="F:transmembrane transporter activity"/>
    <property type="evidence" value="ECO:0007669"/>
    <property type="project" value="InterPro"/>
</dbReference>
<keyword evidence="3" id="KW-1003">Cell membrane</keyword>
<dbReference type="AlphaFoldDB" id="A0A5J5IGA1"/>
<keyword evidence="7" id="KW-0813">Transport</keyword>
<dbReference type="InterPro" id="IPR003400">
    <property type="entry name" value="ExbD"/>
</dbReference>
<keyword evidence="4 7" id="KW-0812">Transmembrane</keyword>
<keyword evidence="7" id="KW-0653">Protein transport</keyword>
<reference evidence="9 10" key="1">
    <citation type="submission" date="2019-09" db="EMBL/GenBank/DDBJ databases">
        <title>Draft genome sequence of Ginsengibacter sp. BR5-29.</title>
        <authorList>
            <person name="Im W.-T."/>
        </authorList>
    </citation>
    <scope>NUCLEOTIDE SEQUENCE [LARGE SCALE GENOMIC DNA]</scope>
    <source>
        <strain evidence="9 10">BR5-29</strain>
    </source>
</reference>
<comment type="subcellular location">
    <subcellularLocation>
        <location evidence="1">Cell membrane</location>
        <topology evidence="1">Single-pass membrane protein</topology>
    </subcellularLocation>
    <subcellularLocation>
        <location evidence="7">Cell membrane</location>
        <topology evidence="7">Single-pass type II membrane protein</topology>
    </subcellularLocation>
</comment>
<feature type="transmembrane region" description="Helical" evidence="8">
    <location>
        <begin position="20"/>
        <end position="40"/>
    </location>
</feature>
<evidence type="ECO:0000256" key="4">
    <source>
        <dbReference type="ARBA" id="ARBA00022692"/>
    </source>
</evidence>
<proteinExistence type="inferred from homology"/>
<evidence type="ECO:0000256" key="6">
    <source>
        <dbReference type="ARBA" id="ARBA00023136"/>
    </source>
</evidence>
<evidence type="ECO:0000313" key="9">
    <source>
        <dbReference type="EMBL" id="KAA9039121.1"/>
    </source>
</evidence>
<dbReference type="EMBL" id="VYQF01000002">
    <property type="protein sequence ID" value="KAA9039121.1"/>
    <property type="molecule type" value="Genomic_DNA"/>
</dbReference>
<organism evidence="9 10">
    <name type="scientific">Ginsengibacter hankyongi</name>
    <dbReference type="NCBI Taxonomy" id="2607284"/>
    <lineage>
        <taxon>Bacteria</taxon>
        <taxon>Pseudomonadati</taxon>
        <taxon>Bacteroidota</taxon>
        <taxon>Chitinophagia</taxon>
        <taxon>Chitinophagales</taxon>
        <taxon>Chitinophagaceae</taxon>
        <taxon>Ginsengibacter</taxon>
    </lineage>
</organism>
<evidence type="ECO:0000256" key="8">
    <source>
        <dbReference type="SAM" id="Phobius"/>
    </source>
</evidence>
<dbReference type="GO" id="GO:0015031">
    <property type="term" value="P:protein transport"/>
    <property type="evidence" value="ECO:0007669"/>
    <property type="project" value="UniProtKB-KW"/>
</dbReference>
<evidence type="ECO:0000256" key="1">
    <source>
        <dbReference type="ARBA" id="ARBA00004162"/>
    </source>
</evidence>
<keyword evidence="10" id="KW-1185">Reference proteome</keyword>
<protein>
    <recommendedName>
        <fullName evidence="11">Biopolymer transporter ExbD</fullName>
    </recommendedName>
</protein>
<name>A0A5J5IGA1_9BACT</name>
<evidence type="ECO:0000256" key="5">
    <source>
        <dbReference type="ARBA" id="ARBA00022989"/>
    </source>
</evidence>
<accession>A0A5J5IGA1</accession>
<gene>
    <name evidence="9" type="ORF">FW778_09795</name>
</gene>
<keyword evidence="6 8" id="KW-0472">Membrane</keyword>
<dbReference type="RefSeq" id="WP_150414525.1">
    <property type="nucleotide sequence ID" value="NZ_VYQF01000002.1"/>
</dbReference>
<evidence type="ECO:0000313" key="10">
    <source>
        <dbReference type="Proteomes" id="UP000326903"/>
    </source>
</evidence>
<comment type="caution">
    <text evidence="9">The sequence shown here is derived from an EMBL/GenBank/DDBJ whole genome shotgun (WGS) entry which is preliminary data.</text>
</comment>
<sequence length="65" mass="7335">MAQFEETTRRSKRYSSGQLIKVDLTPMVDLGFLLITFFILTTTLSEPTMTNLILPKDSAAKILVK</sequence>
<evidence type="ECO:0000256" key="3">
    <source>
        <dbReference type="ARBA" id="ARBA00022475"/>
    </source>
</evidence>
<evidence type="ECO:0000256" key="7">
    <source>
        <dbReference type="RuleBase" id="RU003879"/>
    </source>
</evidence>
<comment type="similarity">
    <text evidence="2 7">Belongs to the ExbD/TolR family.</text>
</comment>
<dbReference type="Pfam" id="PF02472">
    <property type="entry name" value="ExbD"/>
    <property type="match status" value="1"/>
</dbReference>
<dbReference type="Proteomes" id="UP000326903">
    <property type="component" value="Unassembled WGS sequence"/>
</dbReference>
<evidence type="ECO:0000256" key="2">
    <source>
        <dbReference type="ARBA" id="ARBA00005811"/>
    </source>
</evidence>